<protein>
    <submittedName>
        <fullName evidence="2">Uncharacterized protein</fullName>
    </submittedName>
</protein>
<accession>A0ABD2A6N4</accession>
<dbReference type="Proteomes" id="UP001607302">
    <property type="component" value="Unassembled WGS sequence"/>
</dbReference>
<organism evidence="2 3">
    <name type="scientific">Vespula squamosa</name>
    <name type="common">Southern yellow jacket</name>
    <name type="synonym">Wasp</name>
    <dbReference type="NCBI Taxonomy" id="30214"/>
    <lineage>
        <taxon>Eukaryota</taxon>
        <taxon>Metazoa</taxon>
        <taxon>Ecdysozoa</taxon>
        <taxon>Arthropoda</taxon>
        <taxon>Hexapoda</taxon>
        <taxon>Insecta</taxon>
        <taxon>Pterygota</taxon>
        <taxon>Neoptera</taxon>
        <taxon>Endopterygota</taxon>
        <taxon>Hymenoptera</taxon>
        <taxon>Apocrita</taxon>
        <taxon>Aculeata</taxon>
        <taxon>Vespoidea</taxon>
        <taxon>Vespidae</taxon>
        <taxon>Vespinae</taxon>
        <taxon>Vespula</taxon>
    </lineage>
</organism>
<reference evidence="2 3" key="1">
    <citation type="journal article" date="2024" name="Ann. Entomol. Soc. Am.">
        <title>Genomic analyses of the southern and eastern yellowjacket wasps (Hymenoptera: Vespidae) reveal evolutionary signatures of social life.</title>
        <authorList>
            <person name="Catto M.A."/>
            <person name="Caine P.B."/>
            <person name="Orr S.E."/>
            <person name="Hunt B.G."/>
            <person name="Goodisman M.A.D."/>
        </authorList>
    </citation>
    <scope>NUCLEOTIDE SEQUENCE [LARGE SCALE GENOMIC DNA]</scope>
    <source>
        <strain evidence="2">233</strain>
        <tissue evidence="2">Head and thorax</tissue>
    </source>
</reference>
<evidence type="ECO:0000313" key="3">
    <source>
        <dbReference type="Proteomes" id="UP001607302"/>
    </source>
</evidence>
<evidence type="ECO:0000313" key="2">
    <source>
        <dbReference type="EMBL" id="KAL2716297.1"/>
    </source>
</evidence>
<name>A0ABD2A6N4_VESSQ</name>
<proteinExistence type="predicted"/>
<feature type="region of interest" description="Disordered" evidence="1">
    <location>
        <begin position="25"/>
        <end position="49"/>
    </location>
</feature>
<dbReference type="AlphaFoldDB" id="A0ABD2A6N4"/>
<comment type="caution">
    <text evidence="2">The sequence shown here is derived from an EMBL/GenBank/DDBJ whole genome shotgun (WGS) entry which is preliminary data.</text>
</comment>
<gene>
    <name evidence="2" type="ORF">V1478_013973</name>
</gene>
<sequence>MAASELTIHQGCVCYSSQMTRRHLRWRRRRRAEQGKRSDDDDDDDDDDNDDAIIIVVRENITLWSISRFAEYTAAKIVKDPAEIANATHEHIEIFWYRGITLETIENAILRFDGWDETINLLVLQHQI</sequence>
<feature type="non-terminal residue" evidence="2">
    <location>
        <position position="128"/>
    </location>
</feature>
<dbReference type="EMBL" id="JAUDFV010000154">
    <property type="protein sequence ID" value="KAL2716297.1"/>
    <property type="molecule type" value="Genomic_DNA"/>
</dbReference>
<evidence type="ECO:0000256" key="1">
    <source>
        <dbReference type="SAM" id="MobiDB-lite"/>
    </source>
</evidence>
<feature type="compositionally biased region" description="Acidic residues" evidence="1">
    <location>
        <begin position="40"/>
        <end position="49"/>
    </location>
</feature>
<keyword evidence="3" id="KW-1185">Reference proteome</keyword>